<evidence type="ECO:0000256" key="5">
    <source>
        <dbReference type="ARBA" id="ARBA00023242"/>
    </source>
</evidence>
<dbReference type="Gene3D" id="6.10.20.40">
    <property type="entry name" value="TEA/ATTS domain"/>
    <property type="match status" value="1"/>
</dbReference>
<reference evidence="9 10" key="1">
    <citation type="submission" date="2020-03" db="EMBL/GenBank/DDBJ databases">
        <title>FDA dAtabase for Regulatory Grade micrObial Sequences (FDA-ARGOS): Supporting development and validation of Infectious Disease Dx tests.</title>
        <authorList>
            <person name="Campos J."/>
            <person name="Goldberg B."/>
            <person name="Tallon L."/>
            <person name="Sadzewicz L."/>
            <person name="Vavikolanu K."/>
            <person name="Mehta A."/>
            <person name="Aluvathingal J."/>
            <person name="Nadendla S."/>
            <person name="Nandy P."/>
            <person name="Geyer C."/>
            <person name="Yan Y."/>
            <person name="Sichtig H."/>
        </authorList>
    </citation>
    <scope>NUCLEOTIDE SEQUENCE [LARGE SCALE GENOMIC DNA]</scope>
    <source>
        <strain evidence="9 10">FDAARGOS_656</strain>
    </source>
</reference>
<keyword evidence="3" id="KW-0805">Transcription regulation</keyword>
<feature type="compositionally biased region" description="Low complexity" evidence="7">
    <location>
        <begin position="628"/>
        <end position="647"/>
    </location>
</feature>
<comment type="subcellular location">
    <subcellularLocation>
        <location evidence="1">Nucleus</location>
    </subcellularLocation>
</comment>
<feature type="region of interest" description="Disordered" evidence="7">
    <location>
        <begin position="627"/>
        <end position="655"/>
    </location>
</feature>
<evidence type="ECO:0000256" key="1">
    <source>
        <dbReference type="ARBA" id="ARBA00004123"/>
    </source>
</evidence>
<feature type="domain" description="TEA" evidence="8">
    <location>
        <begin position="176"/>
        <end position="250"/>
    </location>
</feature>
<comment type="caution">
    <text evidence="9">The sequence shown here is derived from an EMBL/GenBank/DDBJ whole genome shotgun (WGS) entry which is preliminary data.</text>
</comment>
<dbReference type="InterPro" id="IPR038096">
    <property type="entry name" value="TEA/ATTS_sf"/>
</dbReference>
<evidence type="ECO:0000313" key="9">
    <source>
        <dbReference type="EMBL" id="KAF6072269.1"/>
    </source>
</evidence>
<dbReference type="PANTHER" id="PTHR11834:SF0">
    <property type="entry name" value="PROTEIN SCALLOPED"/>
    <property type="match status" value="1"/>
</dbReference>
<dbReference type="SMR" id="A0A8H6F6C6"/>
<sequence>MMSQATPSATPVRNADGQKKGKKLPLIVDVAIGNNGKQLYQVHESSKMVRKEMPRSTNFALNDDISDEGFYISQINEQRTPIRKTLGTLSPSSLNQKRIRHDVYDQGDDNSNDDNCQNDVYEQQQQQPQQQQQQQLHQPNMYENGNVGVISNDPVSAVGHYDNNPVSHVPTGAYSRVQDTDIWSDDVEEAFEEVLRLIPKSGLNKIKIAGRSCGRNELISDYIFAKTGKFRTRKQVSSHIQVIKNLGQKLDIIQLINDGPIFNSHEEQLESTKKFEDVFSKINLNKSLGFSDSMKRKSDSMPMHLPATKRIRRKHSGNPLNKIKFSNFFMSVNDQYGMNPIVLTIQQNGNDVKSLKLKDNANISSRFPGLSDFKSCPHIPIIHNMVKILLPQLPESYSIDDGFSSSYALKYEEPENASPTHTSIISSSRTYSLFTCVYSYGKEIVKFDEDGIQLNQDREFIPGFWKFFFSTFGDQSEGGLSAAFKGVTIKQILYESSPDSVKKEQDASKVNKSKVKLVLLWEFAKVSECKDALTTTTKLVLPPRASASSSKTTEEVFEYSEPALNSIGGTPTDTTSPNMDLNNQNLSAAATSIPGIRDTIHSASMPDINELPSSAKPQVRLQKTFQSMQHLQPHQMWQQQQQQQPSQGAYTSSVASQSLNTSLSSPYAQYGMPLPQQTIGTFVPPTSQTFGVSYTHNSQHPSANMDLMMLSSMNTGYGNITNNQDYQFGNIGYTEGFTSEF</sequence>
<evidence type="ECO:0000256" key="7">
    <source>
        <dbReference type="SAM" id="MobiDB-lite"/>
    </source>
</evidence>
<evidence type="ECO:0000259" key="8">
    <source>
        <dbReference type="PROSITE" id="PS51088"/>
    </source>
</evidence>
<proteinExistence type="inferred from homology"/>
<evidence type="ECO:0000256" key="3">
    <source>
        <dbReference type="ARBA" id="ARBA00023015"/>
    </source>
</evidence>
<gene>
    <name evidence="9" type="primary">TEC1</name>
    <name evidence="9" type="ORF">FOB64_000320</name>
</gene>
<feature type="compositionally biased region" description="Polar residues" evidence="7">
    <location>
        <begin position="1"/>
        <end position="11"/>
    </location>
</feature>
<accession>A0A8H6F6C6</accession>
<dbReference type="GO" id="GO:0000981">
    <property type="term" value="F:DNA-binding transcription factor activity, RNA polymerase II-specific"/>
    <property type="evidence" value="ECO:0007669"/>
    <property type="project" value="TreeGrafter"/>
</dbReference>
<dbReference type="AlphaFoldDB" id="A0A8H6F6C6"/>
<organism evidence="9 10">
    <name type="scientific">Candida albicans</name>
    <name type="common">Yeast</name>
    <dbReference type="NCBI Taxonomy" id="5476"/>
    <lineage>
        <taxon>Eukaryota</taxon>
        <taxon>Fungi</taxon>
        <taxon>Dikarya</taxon>
        <taxon>Ascomycota</taxon>
        <taxon>Saccharomycotina</taxon>
        <taxon>Pichiomycetes</taxon>
        <taxon>Debaryomycetaceae</taxon>
        <taxon>Candida/Lodderomyces clade</taxon>
        <taxon>Candida</taxon>
    </lineage>
</organism>
<keyword evidence="5" id="KW-0539">Nucleus</keyword>
<evidence type="ECO:0000256" key="6">
    <source>
        <dbReference type="PROSITE-ProRule" id="PRU00505"/>
    </source>
</evidence>
<dbReference type="SMART" id="SM00426">
    <property type="entry name" value="TEA"/>
    <property type="match status" value="1"/>
</dbReference>
<dbReference type="InterPro" id="IPR050937">
    <property type="entry name" value="TEC1_TEAD_TF"/>
</dbReference>
<name>A0A8H6F6C6_CANAX</name>
<evidence type="ECO:0000256" key="2">
    <source>
        <dbReference type="ARBA" id="ARBA00008421"/>
    </source>
</evidence>
<dbReference type="PROSITE" id="PS00554">
    <property type="entry name" value="TEA_1"/>
    <property type="match status" value="1"/>
</dbReference>
<protein>
    <submittedName>
        <fullName evidence="9">Transcription activator TEC1</fullName>
    </submittedName>
</protein>
<keyword evidence="4" id="KW-0804">Transcription</keyword>
<feature type="DNA-binding region" description="TEA" evidence="6">
    <location>
        <begin position="176"/>
        <end position="250"/>
    </location>
</feature>
<feature type="region of interest" description="Disordered" evidence="7">
    <location>
        <begin position="1"/>
        <end position="20"/>
    </location>
</feature>
<dbReference type="InterPro" id="IPR000818">
    <property type="entry name" value="TEA/ATTS_dom"/>
</dbReference>
<comment type="similarity">
    <text evidence="2">Belongs to the TEC1 family.</text>
</comment>
<evidence type="ECO:0000313" key="10">
    <source>
        <dbReference type="Proteomes" id="UP000536275"/>
    </source>
</evidence>
<dbReference type="Pfam" id="PF01285">
    <property type="entry name" value="TEA"/>
    <property type="match status" value="1"/>
</dbReference>
<dbReference type="EMBL" id="JABWAD010000007">
    <property type="protein sequence ID" value="KAF6072269.1"/>
    <property type="molecule type" value="Genomic_DNA"/>
</dbReference>
<dbReference type="PROSITE" id="PS51088">
    <property type="entry name" value="TEA_2"/>
    <property type="match status" value="1"/>
</dbReference>
<dbReference type="PANTHER" id="PTHR11834">
    <property type="entry name" value="TRANSCRIPTIONAL ENHANCER FACTOR TEF RELATED"/>
    <property type="match status" value="1"/>
</dbReference>
<dbReference type="Proteomes" id="UP000536275">
    <property type="component" value="Unassembled WGS sequence"/>
</dbReference>
<dbReference type="PRINTS" id="PR00065">
    <property type="entry name" value="TEADOMAIN"/>
</dbReference>
<dbReference type="GO" id="GO:0005634">
    <property type="term" value="C:nucleus"/>
    <property type="evidence" value="ECO:0007669"/>
    <property type="project" value="UniProtKB-SubCell"/>
</dbReference>
<dbReference type="GO" id="GO:0005667">
    <property type="term" value="C:transcription regulator complex"/>
    <property type="evidence" value="ECO:0007669"/>
    <property type="project" value="TreeGrafter"/>
</dbReference>
<evidence type="ECO:0000256" key="4">
    <source>
        <dbReference type="ARBA" id="ARBA00023163"/>
    </source>
</evidence>
<dbReference type="GO" id="GO:0000978">
    <property type="term" value="F:RNA polymerase II cis-regulatory region sequence-specific DNA binding"/>
    <property type="evidence" value="ECO:0007669"/>
    <property type="project" value="TreeGrafter"/>
</dbReference>